<reference evidence="2" key="1">
    <citation type="submission" date="2021-02" db="EMBL/GenBank/DDBJ databases">
        <title>Genome sequence Cadophora malorum strain M34.</title>
        <authorList>
            <person name="Stefanovic E."/>
            <person name="Vu D."/>
            <person name="Scully C."/>
            <person name="Dijksterhuis J."/>
            <person name="Roader J."/>
            <person name="Houbraken J."/>
        </authorList>
    </citation>
    <scope>NUCLEOTIDE SEQUENCE</scope>
    <source>
        <strain evidence="2">M34</strain>
    </source>
</reference>
<accession>A0A8H7TBI7</accession>
<name>A0A8H7TBI7_9HELO</name>
<dbReference type="OrthoDB" id="3564387at2759"/>
<comment type="caution">
    <text evidence="2">The sequence shown here is derived from an EMBL/GenBank/DDBJ whole genome shotgun (WGS) entry which is preliminary data.</text>
</comment>
<evidence type="ECO:0000256" key="1">
    <source>
        <dbReference type="SAM" id="MobiDB-lite"/>
    </source>
</evidence>
<feature type="region of interest" description="Disordered" evidence="1">
    <location>
        <begin position="174"/>
        <end position="196"/>
    </location>
</feature>
<feature type="region of interest" description="Disordered" evidence="1">
    <location>
        <begin position="1"/>
        <end position="38"/>
    </location>
</feature>
<dbReference type="EMBL" id="JAFJYH010000207">
    <property type="protein sequence ID" value="KAG4415823.1"/>
    <property type="molecule type" value="Genomic_DNA"/>
</dbReference>
<feature type="region of interest" description="Disordered" evidence="1">
    <location>
        <begin position="60"/>
        <end position="141"/>
    </location>
</feature>
<sequence length="548" mass="60477">MPRGPNDPQQRPPTPEHERPEVIQHEPADWNGYRSSSSRGQLMRDFIDQGFPYVRAKERVEGEFAARSPVVRPPRSGASRPSQSDQPTRNRSPRAYGSSAGRPNSPVRRERSPAPYSTANVPSGNSRRRSPSPDYHPHPPASIMTIDMLRQELIDEGREPDWVEGMLSGACAAQRDGRSFVPPTSGRVPSRRVRTPSPDGCPLGLVWCDEAQAARDRNHTRTSLLKNLGLPPSSVDKFLDLQFGPETDEDRENIRRSPVSATQINFSYFTPAMTVERENLRQRILENSVSHENNETGIKLLLDDLFGPESDESRRMRKPGPDIMRIFEICFSQFHTYAPPARYGTLLGFSPRGGSSLSGGSNPFGGSVGGLGSSQGGSNLSRGFNPFGGSGGFGSSGCNPPGGFNASGLYNAFGGFNSPGMFTPSGVPLPHALANTLGLGVNIPPGGYDPFNDPMSSALSGPFMGSVMTPSSRPRSRSRRRSRSRHRSRRHRSHRSSRRDSDYMYIDLSRRTVHVGDYYHNIPPFLLSGREIDRWLQDDLGLDISWYD</sequence>
<feature type="region of interest" description="Disordered" evidence="1">
    <location>
        <begin position="459"/>
        <end position="498"/>
    </location>
</feature>
<evidence type="ECO:0000313" key="2">
    <source>
        <dbReference type="EMBL" id="KAG4415823.1"/>
    </source>
</evidence>
<dbReference type="AlphaFoldDB" id="A0A8H7TBI7"/>
<organism evidence="2 3">
    <name type="scientific">Cadophora malorum</name>
    <dbReference type="NCBI Taxonomy" id="108018"/>
    <lineage>
        <taxon>Eukaryota</taxon>
        <taxon>Fungi</taxon>
        <taxon>Dikarya</taxon>
        <taxon>Ascomycota</taxon>
        <taxon>Pezizomycotina</taxon>
        <taxon>Leotiomycetes</taxon>
        <taxon>Helotiales</taxon>
        <taxon>Ploettnerulaceae</taxon>
        <taxon>Cadophora</taxon>
    </lineage>
</organism>
<feature type="compositionally biased region" description="Basic residues" evidence="1">
    <location>
        <begin position="474"/>
        <end position="497"/>
    </location>
</feature>
<keyword evidence="3" id="KW-1185">Reference proteome</keyword>
<proteinExistence type="predicted"/>
<feature type="compositionally biased region" description="Basic and acidic residues" evidence="1">
    <location>
        <begin position="14"/>
        <end position="28"/>
    </location>
</feature>
<gene>
    <name evidence="2" type="ORF">IFR04_011057</name>
</gene>
<protein>
    <submittedName>
        <fullName evidence="2">Uncharacterized protein</fullName>
    </submittedName>
</protein>
<evidence type="ECO:0000313" key="3">
    <source>
        <dbReference type="Proteomes" id="UP000664132"/>
    </source>
</evidence>
<dbReference type="Proteomes" id="UP000664132">
    <property type="component" value="Unassembled WGS sequence"/>
</dbReference>
<feature type="compositionally biased region" description="Polar residues" evidence="1">
    <location>
        <begin position="79"/>
        <end position="90"/>
    </location>
</feature>